<dbReference type="Proteomes" id="UP000246800">
    <property type="component" value="Unassembled WGS sequence"/>
</dbReference>
<gene>
    <name evidence="1" type="ORF">DD902_13220</name>
</gene>
<proteinExistence type="predicted"/>
<dbReference type="PANTHER" id="PTHR43513:SF3">
    <property type="entry name" value="DIHYDROOROTATE DEHYDROGENASE B (NAD(+)), ELECTRON TRANSFER SUBUNIT-RELATED"/>
    <property type="match status" value="1"/>
</dbReference>
<dbReference type="PANTHER" id="PTHR43513">
    <property type="entry name" value="DIHYDROOROTATE DEHYDROGENASE B (NAD(+)), ELECTRON TRANSFER SUBUNIT"/>
    <property type="match status" value="1"/>
</dbReference>
<dbReference type="InterPro" id="IPR050353">
    <property type="entry name" value="PyrK_electron_transfer"/>
</dbReference>
<name>A0A317YMB5_STAPS</name>
<sequence length="99" mass="10651">IDILATLGNGFPVDKAKNKALLVGGGIGVPPLYELSKQLNERGIETVHVLGFRSAKDVFYQQQFEALGETHIVTEDGSLGTTGFVTTVIDALPVDYDIF</sequence>
<reference evidence="1 2" key="1">
    <citation type="journal article" date="2018" name="Vet. Microbiol.">
        <title>Clonal diversity and geographic distribution of methicillin-resistant Staphylococcus pseudintermedius from Australian animals: Discovery of novel sequence types.</title>
        <authorList>
            <person name="Worthing K.A."/>
            <person name="Abraham S."/>
            <person name="Coombs G.W."/>
            <person name="Pang S."/>
            <person name="Saputra S."/>
            <person name="Jordan D."/>
            <person name="Trott D.J."/>
            <person name="Norris J.M."/>
        </authorList>
    </citation>
    <scope>NUCLEOTIDE SEQUENCE [LARGE SCALE GENOMIC DNA]</scope>
    <source>
        <strain evidence="1 2">ST525 1</strain>
    </source>
</reference>
<accession>A0A317YMB5</accession>
<dbReference type="InterPro" id="IPR039261">
    <property type="entry name" value="FNR_nucleotide-bd"/>
</dbReference>
<evidence type="ECO:0000313" key="1">
    <source>
        <dbReference type="EMBL" id="PWZ72523.1"/>
    </source>
</evidence>
<comment type="caution">
    <text evidence="1">The sequence shown here is derived from an EMBL/GenBank/DDBJ whole genome shotgun (WGS) entry which is preliminary data.</text>
</comment>
<organism evidence="1 2">
    <name type="scientific">Staphylococcus pseudintermedius</name>
    <dbReference type="NCBI Taxonomy" id="283734"/>
    <lineage>
        <taxon>Bacteria</taxon>
        <taxon>Bacillati</taxon>
        <taxon>Bacillota</taxon>
        <taxon>Bacilli</taxon>
        <taxon>Bacillales</taxon>
        <taxon>Staphylococcaceae</taxon>
        <taxon>Staphylococcus</taxon>
        <taxon>Staphylococcus intermedius group</taxon>
    </lineage>
</organism>
<feature type="non-terminal residue" evidence="1">
    <location>
        <position position="99"/>
    </location>
</feature>
<dbReference type="AlphaFoldDB" id="A0A317YMB5"/>
<evidence type="ECO:0000313" key="2">
    <source>
        <dbReference type="Proteomes" id="UP000246800"/>
    </source>
</evidence>
<dbReference type="Gene3D" id="3.40.50.80">
    <property type="entry name" value="Nucleotide-binding domain of ferredoxin-NADP reductase (FNR) module"/>
    <property type="match status" value="1"/>
</dbReference>
<dbReference type="SUPFAM" id="SSF52343">
    <property type="entry name" value="Ferredoxin reductase-like, C-terminal NADP-linked domain"/>
    <property type="match status" value="1"/>
</dbReference>
<dbReference type="EMBL" id="QEIT01000203">
    <property type="protein sequence ID" value="PWZ72523.1"/>
    <property type="molecule type" value="Genomic_DNA"/>
</dbReference>
<feature type="non-terminal residue" evidence="1">
    <location>
        <position position="1"/>
    </location>
</feature>
<protein>
    <submittedName>
        <fullName evidence="1">NAD-dependent dihydroorotate dehydrogenase B electron transfer subunit</fullName>
    </submittedName>
</protein>